<dbReference type="GO" id="GO:0005886">
    <property type="term" value="C:plasma membrane"/>
    <property type="evidence" value="ECO:0007669"/>
    <property type="project" value="UniProtKB-SubCell"/>
</dbReference>
<organism evidence="11 12">
    <name type="scientific">Gordonia araii NBRC 100433</name>
    <dbReference type="NCBI Taxonomy" id="1073574"/>
    <lineage>
        <taxon>Bacteria</taxon>
        <taxon>Bacillati</taxon>
        <taxon>Actinomycetota</taxon>
        <taxon>Actinomycetes</taxon>
        <taxon>Mycobacteriales</taxon>
        <taxon>Gordoniaceae</taxon>
        <taxon>Gordonia</taxon>
    </lineage>
</organism>
<dbReference type="Pfam" id="PF05108">
    <property type="entry name" value="T7SS_ESX1_EccB"/>
    <property type="match status" value="1"/>
</dbReference>
<accession>G7H7S9</accession>
<keyword evidence="4 10" id="KW-0812">Transmembrane</keyword>
<proteinExistence type="inferred from homology"/>
<evidence type="ECO:0000256" key="1">
    <source>
        <dbReference type="ARBA" id="ARBA00004162"/>
    </source>
</evidence>
<dbReference type="Proteomes" id="UP000035088">
    <property type="component" value="Unassembled WGS sequence"/>
</dbReference>
<comment type="caution">
    <text evidence="11">The sequence shown here is derived from an EMBL/GenBank/DDBJ whole genome shotgun (WGS) entry which is preliminary data.</text>
</comment>
<evidence type="ECO:0000256" key="8">
    <source>
        <dbReference type="ARBA" id="ARBA00022989"/>
    </source>
</evidence>
<name>G7H7S9_9ACTN</name>
<dbReference type="NCBIfam" id="TIGR03919">
    <property type="entry name" value="T7SS_EccB"/>
    <property type="match status" value="1"/>
</dbReference>
<dbReference type="Gene3D" id="3.30.2390.20">
    <property type="entry name" value="Type VII secretion system EccB, repeat 1 domain"/>
    <property type="match status" value="1"/>
</dbReference>
<comment type="similarity">
    <text evidence="2">Belongs to the EccB family.</text>
</comment>
<keyword evidence="6" id="KW-0378">Hydrolase</keyword>
<keyword evidence="7" id="KW-0067">ATP-binding</keyword>
<dbReference type="InterPro" id="IPR007795">
    <property type="entry name" value="T7SS_EccB"/>
</dbReference>
<evidence type="ECO:0000256" key="5">
    <source>
        <dbReference type="ARBA" id="ARBA00022741"/>
    </source>
</evidence>
<keyword evidence="9 10" id="KW-0472">Membrane</keyword>
<dbReference type="STRING" id="1073574.GOARA_091_00220"/>
<dbReference type="EMBL" id="BAEE01000091">
    <property type="protein sequence ID" value="GAB11904.1"/>
    <property type="molecule type" value="Genomic_DNA"/>
</dbReference>
<keyword evidence="5" id="KW-0547">Nucleotide-binding</keyword>
<evidence type="ECO:0000256" key="2">
    <source>
        <dbReference type="ARBA" id="ARBA00008149"/>
    </source>
</evidence>
<feature type="transmembrane region" description="Helical" evidence="10">
    <location>
        <begin position="44"/>
        <end position="64"/>
    </location>
</feature>
<dbReference type="GO" id="GO:0005524">
    <property type="term" value="F:ATP binding"/>
    <property type="evidence" value="ECO:0007669"/>
    <property type="project" value="UniProtKB-KW"/>
</dbReference>
<comment type="subcellular location">
    <subcellularLocation>
        <location evidence="1">Cell membrane</location>
        <topology evidence="1">Single-pass membrane protein</topology>
    </subcellularLocation>
</comment>
<gene>
    <name evidence="11" type="ORF">GOARA_091_00220</name>
</gene>
<keyword evidence="12" id="KW-1185">Reference proteome</keyword>
<evidence type="ECO:0000256" key="7">
    <source>
        <dbReference type="ARBA" id="ARBA00022840"/>
    </source>
</evidence>
<dbReference type="PANTHER" id="PTHR40765">
    <property type="entry name" value="ESX-2 SECRETION SYSTEM ATPASE ECCB2"/>
    <property type="match status" value="1"/>
</dbReference>
<dbReference type="AlphaFoldDB" id="G7H7S9"/>
<evidence type="ECO:0000313" key="11">
    <source>
        <dbReference type="EMBL" id="GAB11904.1"/>
    </source>
</evidence>
<evidence type="ECO:0000256" key="3">
    <source>
        <dbReference type="ARBA" id="ARBA00022475"/>
    </source>
</evidence>
<dbReference type="OrthoDB" id="3847604at2"/>
<evidence type="ECO:0000256" key="6">
    <source>
        <dbReference type="ARBA" id="ARBA00022801"/>
    </source>
</evidence>
<sequence>MPSQLTTRQQVNGYRFLLRRLEHALIRRDVRMLHDPMRAHTRSLSVGIILAVLITAGCGVYGLIRPAGSVGKSKIIVSKESGGLYVVIGNRIHPVLNVASARLIAGSAEKPSSVKESKLSDYDRGPLIGIPGAPQTLPVAEDPANWTVCDTVNVPSGQGMRSGGVRTAVIVGPGDEESAMSPLKGRDAVLVSVGDTEYLVYDGKRAVIKEDDSAVRRALNLDQVTPRPISAGLLKSIPEVPELETPEIDRSKRGVLGMKAGSIARVTGLPGEPDTLYAVLPGGLQRISPLVAEVLRYADTKGESEVKTVSAAEAAAQPLVSTLAVGHFPTSTPDVVTPSAAPVTCFTWFRPSSASPARVGVLVGMSLPVPSGREPTDLVTADGPGPNLDQSYIPPASGYYVRMTGTGESSRRAESLVYVADTGTRYGVPDPKTGQVLGLGESPQLAPWPIVSLLVPGPTLAQENALVIRDTMKQVGGGQTVAPPSK</sequence>
<evidence type="ECO:0000313" key="12">
    <source>
        <dbReference type="Proteomes" id="UP000035088"/>
    </source>
</evidence>
<keyword evidence="8 10" id="KW-1133">Transmembrane helix</keyword>
<dbReference type="RefSeq" id="WP_007323978.1">
    <property type="nucleotide sequence ID" value="NZ_BAEE01000091.1"/>
</dbReference>
<dbReference type="InterPro" id="IPR044857">
    <property type="entry name" value="T7SS_EccB_R1"/>
</dbReference>
<protein>
    <recommendedName>
        <fullName evidence="13">Type VII secretion protein EccB</fullName>
    </recommendedName>
</protein>
<evidence type="ECO:0000256" key="4">
    <source>
        <dbReference type="ARBA" id="ARBA00022692"/>
    </source>
</evidence>
<evidence type="ECO:0000256" key="9">
    <source>
        <dbReference type="ARBA" id="ARBA00023136"/>
    </source>
</evidence>
<keyword evidence="3" id="KW-1003">Cell membrane</keyword>
<dbReference type="Gene3D" id="2.40.50.910">
    <property type="entry name" value="Type VII secretion system EccB, repeat 3 domain"/>
    <property type="match status" value="1"/>
</dbReference>
<evidence type="ECO:0008006" key="13">
    <source>
        <dbReference type="Google" id="ProtNLM"/>
    </source>
</evidence>
<dbReference type="GO" id="GO:0005576">
    <property type="term" value="C:extracellular region"/>
    <property type="evidence" value="ECO:0007669"/>
    <property type="project" value="TreeGrafter"/>
</dbReference>
<reference evidence="11 12" key="1">
    <citation type="submission" date="2011-11" db="EMBL/GenBank/DDBJ databases">
        <title>Whole genome shotgun sequence of Gordonia araii NBRC 100433.</title>
        <authorList>
            <person name="Yoshida Y."/>
            <person name="Hosoyama A."/>
            <person name="Tsuchikane K."/>
            <person name="Katsumata H."/>
            <person name="Yamazaki S."/>
            <person name="Fujita N."/>
        </authorList>
    </citation>
    <scope>NUCLEOTIDE SEQUENCE [LARGE SCALE GENOMIC DNA]</scope>
    <source>
        <strain evidence="11 12">NBRC 100433</strain>
    </source>
</reference>
<dbReference type="InterPro" id="IPR042485">
    <property type="entry name" value="T7SS_EccB_R3"/>
</dbReference>
<dbReference type="PANTHER" id="PTHR40765:SF2">
    <property type="entry name" value="ESX-2 SECRETION SYSTEM ATPASE ECCB2"/>
    <property type="match status" value="1"/>
</dbReference>
<evidence type="ECO:0000256" key="10">
    <source>
        <dbReference type="SAM" id="Phobius"/>
    </source>
</evidence>
<dbReference type="GO" id="GO:0016787">
    <property type="term" value="F:hydrolase activity"/>
    <property type="evidence" value="ECO:0007669"/>
    <property type="project" value="UniProtKB-KW"/>
</dbReference>